<dbReference type="Pfam" id="PF00005">
    <property type="entry name" value="ABC_tran"/>
    <property type="match status" value="1"/>
</dbReference>
<dbReference type="PROSITE" id="PS50893">
    <property type="entry name" value="ABC_TRANSPORTER_2"/>
    <property type="match status" value="1"/>
</dbReference>
<dbReference type="GO" id="GO:0005524">
    <property type="term" value="F:ATP binding"/>
    <property type="evidence" value="ECO:0007669"/>
    <property type="project" value="UniProtKB-KW"/>
</dbReference>
<protein>
    <submittedName>
        <fullName evidence="11">ATP-binding cassette domain-containing protein</fullName>
    </submittedName>
</protein>
<keyword evidence="6 8" id="KW-0472">Membrane</keyword>
<keyword evidence="4 11" id="KW-0067">ATP-binding</keyword>
<dbReference type="GO" id="GO:0015421">
    <property type="term" value="F:ABC-type oligopeptide transporter activity"/>
    <property type="evidence" value="ECO:0007669"/>
    <property type="project" value="TreeGrafter"/>
</dbReference>
<dbReference type="AlphaFoldDB" id="A0A6P1T6P7"/>
<dbReference type="KEGG" id="amaq:GO499_18195"/>
<evidence type="ECO:0000256" key="7">
    <source>
        <dbReference type="ARBA" id="ARBA00024725"/>
    </source>
</evidence>
<sequence length="617" mass="66796">MRGGLRRLATPFETLADPFAPVERPSDRVWPFLRSLLVAMRCPILLALGLSVIAGGIEVFLIAYAGRLIDVLATADRATLWQVHGWHLIAVVLVLLVVRPVFHFAREATNDLGLRPNLDVMARWRAWAHVSRQSVGWFQDDLAGRTATRVMETGGAATVAIYRAVNTIVYVVIYVVGILILMAAADLRLAMPILLWTSLYICMTILVVPKMEATTERHQEARSALNGLMVDVFGNIGTVALFADSKAREREARTLFEGLRQRFYAVQRVEVGLNVAITVLEGVMLVGLVGYGVWLWQQGAATLGLVAAALALGFKITSMAEWLLDAVADIFASTGALREALKTVGQPLAITDAADARPLRVSGGAISLQGLHHRYGKERGGLDGVSLEIRAGEKVGLVGPSGAGKSTLANLILRFFELETGRIAIDGQDLRKVTQESLHANIAMVAQDSALLNRSLRDNITLGRDVSEEAIRRAARLAEAENFIPDLQDKAGRRGYDAHVGERGVKLSGGQRQRIAIARVILKDAPILILDEATSALDSEVEAAIQKTLFRLMEGKTVLAIAHRLSTIAAMDRIVVMEAGRIVEQGTHDALLAAGGLYARLWARQSGGFIGAEDGQA</sequence>
<feature type="transmembrane region" description="Helical" evidence="8">
    <location>
        <begin position="85"/>
        <end position="105"/>
    </location>
</feature>
<dbReference type="InterPro" id="IPR027417">
    <property type="entry name" value="P-loop_NTPase"/>
</dbReference>
<feature type="transmembrane region" description="Helical" evidence="8">
    <location>
        <begin position="44"/>
        <end position="65"/>
    </location>
</feature>
<keyword evidence="5 8" id="KW-1133">Transmembrane helix</keyword>
<evidence type="ECO:0000256" key="4">
    <source>
        <dbReference type="ARBA" id="ARBA00022840"/>
    </source>
</evidence>
<keyword evidence="12" id="KW-1185">Reference proteome</keyword>
<dbReference type="SUPFAM" id="SSF52540">
    <property type="entry name" value="P-loop containing nucleoside triphosphate hydrolases"/>
    <property type="match status" value="1"/>
</dbReference>
<name>A0A6P1T6P7_9RHOB</name>
<dbReference type="GO" id="GO:0005886">
    <property type="term" value="C:plasma membrane"/>
    <property type="evidence" value="ECO:0007669"/>
    <property type="project" value="UniProtKB-SubCell"/>
</dbReference>
<evidence type="ECO:0000256" key="1">
    <source>
        <dbReference type="ARBA" id="ARBA00004651"/>
    </source>
</evidence>
<keyword evidence="2 8" id="KW-0812">Transmembrane</keyword>
<dbReference type="InterPro" id="IPR011527">
    <property type="entry name" value="ABC1_TM_dom"/>
</dbReference>
<dbReference type="InterPro" id="IPR036640">
    <property type="entry name" value="ABC1_TM_sf"/>
</dbReference>
<dbReference type="FunFam" id="3.40.50.300:FF:000218">
    <property type="entry name" value="Multidrug ABC transporter ATP-binding protein"/>
    <property type="match status" value="1"/>
</dbReference>
<dbReference type="PROSITE" id="PS50929">
    <property type="entry name" value="ABC_TM1F"/>
    <property type="match status" value="1"/>
</dbReference>
<dbReference type="GO" id="GO:0016887">
    <property type="term" value="F:ATP hydrolysis activity"/>
    <property type="evidence" value="ECO:0007669"/>
    <property type="project" value="InterPro"/>
</dbReference>
<evidence type="ECO:0000256" key="3">
    <source>
        <dbReference type="ARBA" id="ARBA00022741"/>
    </source>
</evidence>
<evidence type="ECO:0000256" key="5">
    <source>
        <dbReference type="ARBA" id="ARBA00022989"/>
    </source>
</evidence>
<dbReference type="InterPro" id="IPR017871">
    <property type="entry name" value="ABC_transporter-like_CS"/>
</dbReference>
<accession>A0A6P1T6P7</accession>
<dbReference type="SUPFAM" id="SSF90123">
    <property type="entry name" value="ABC transporter transmembrane region"/>
    <property type="match status" value="1"/>
</dbReference>
<feature type="domain" description="ABC transporter" evidence="9">
    <location>
        <begin position="366"/>
        <end position="604"/>
    </location>
</feature>
<dbReference type="SMART" id="SM00382">
    <property type="entry name" value="AAA"/>
    <property type="match status" value="1"/>
</dbReference>
<evidence type="ECO:0000313" key="11">
    <source>
        <dbReference type="EMBL" id="QHQ37491.1"/>
    </source>
</evidence>
<dbReference type="PANTHER" id="PTHR43394:SF1">
    <property type="entry name" value="ATP-BINDING CASSETTE SUB-FAMILY B MEMBER 10, MITOCHONDRIAL"/>
    <property type="match status" value="1"/>
</dbReference>
<feature type="transmembrane region" description="Helical" evidence="8">
    <location>
        <begin position="160"/>
        <end position="183"/>
    </location>
</feature>
<feature type="transmembrane region" description="Helical" evidence="8">
    <location>
        <begin position="189"/>
        <end position="208"/>
    </location>
</feature>
<feature type="domain" description="ABC transmembrane type-1" evidence="10">
    <location>
        <begin position="45"/>
        <end position="332"/>
    </location>
</feature>
<evidence type="ECO:0000256" key="2">
    <source>
        <dbReference type="ARBA" id="ARBA00022692"/>
    </source>
</evidence>
<dbReference type="PROSITE" id="PS00211">
    <property type="entry name" value="ABC_TRANSPORTER_1"/>
    <property type="match status" value="1"/>
</dbReference>
<feature type="transmembrane region" description="Helical" evidence="8">
    <location>
        <begin position="271"/>
        <end position="289"/>
    </location>
</feature>
<dbReference type="InterPro" id="IPR039421">
    <property type="entry name" value="Type_1_exporter"/>
</dbReference>
<dbReference type="InterPro" id="IPR003593">
    <property type="entry name" value="AAA+_ATPase"/>
</dbReference>
<organism evidence="11 12">
    <name type="scientific">Algicella marina</name>
    <dbReference type="NCBI Taxonomy" id="2683284"/>
    <lineage>
        <taxon>Bacteria</taxon>
        <taxon>Pseudomonadati</taxon>
        <taxon>Pseudomonadota</taxon>
        <taxon>Alphaproteobacteria</taxon>
        <taxon>Rhodobacterales</taxon>
        <taxon>Paracoccaceae</taxon>
        <taxon>Algicella</taxon>
    </lineage>
</organism>
<dbReference type="PANTHER" id="PTHR43394">
    <property type="entry name" value="ATP-DEPENDENT PERMEASE MDL1, MITOCHONDRIAL"/>
    <property type="match status" value="1"/>
</dbReference>
<comment type="function">
    <text evidence="7">Part of an ABC transporter complex. Transmembrane domains (TMD) form a pore in the inner membrane and the ATP-binding domain (NBD) is responsible for energy generation.</text>
</comment>
<dbReference type="Pfam" id="PF00664">
    <property type="entry name" value="ABC_membrane"/>
    <property type="match status" value="1"/>
</dbReference>
<dbReference type="Gene3D" id="1.20.1560.10">
    <property type="entry name" value="ABC transporter type 1, transmembrane domain"/>
    <property type="match status" value="1"/>
</dbReference>
<proteinExistence type="predicted"/>
<gene>
    <name evidence="11" type="ORF">GO499_18195</name>
</gene>
<dbReference type="EMBL" id="CP046620">
    <property type="protein sequence ID" value="QHQ37491.1"/>
    <property type="molecule type" value="Genomic_DNA"/>
</dbReference>
<keyword evidence="3" id="KW-0547">Nucleotide-binding</keyword>
<evidence type="ECO:0000313" key="12">
    <source>
        <dbReference type="Proteomes" id="UP000464495"/>
    </source>
</evidence>
<evidence type="ECO:0000256" key="6">
    <source>
        <dbReference type="ARBA" id="ARBA00023136"/>
    </source>
</evidence>
<evidence type="ECO:0000259" key="9">
    <source>
        <dbReference type="PROSITE" id="PS50893"/>
    </source>
</evidence>
<comment type="subcellular location">
    <subcellularLocation>
        <location evidence="1">Cell membrane</location>
        <topology evidence="1">Multi-pass membrane protein</topology>
    </subcellularLocation>
</comment>
<reference evidence="11 12" key="1">
    <citation type="submission" date="2019-12" db="EMBL/GenBank/DDBJ databases">
        <title>Complete genome sequence of Algicella marina strain 9Alg 56(T) isolated from the red alga Tichocarpus crinitus.</title>
        <authorList>
            <person name="Kim S.-G."/>
            <person name="Nedashkovskaya O.I."/>
        </authorList>
    </citation>
    <scope>NUCLEOTIDE SEQUENCE [LARGE SCALE GENOMIC DNA]</scope>
    <source>
        <strain evidence="11 12">9Alg 56</strain>
    </source>
</reference>
<dbReference type="InterPro" id="IPR003439">
    <property type="entry name" value="ABC_transporter-like_ATP-bd"/>
</dbReference>
<evidence type="ECO:0000259" key="10">
    <source>
        <dbReference type="PROSITE" id="PS50929"/>
    </source>
</evidence>
<dbReference type="Gene3D" id="3.40.50.300">
    <property type="entry name" value="P-loop containing nucleotide triphosphate hydrolases"/>
    <property type="match status" value="1"/>
</dbReference>
<dbReference type="Proteomes" id="UP000464495">
    <property type="component" value="Chromosome"/>
</dbReference>
<evidence type="ECO:0000256" key="8">
    <source>
        <dbReference type="SAM" id="Phobius"/>
    </source>
</evidence>